<evidence type="ECO:0000256" key="8">
    <source>
        <dbReference type="PIRSR" id="PIRSR602401-1"/>
    </source>
</evidence>
<evidence type="ECO:0000256" key="2">
    <source>
        <dbReference type="ARBA" id="ARBA00010617"/>
    </source>
</evidence>
<comment type="cofactor">
    <cofactor evidence="1 8">
        <name>heme</name>
        <dbReference type="ChEBI" id="CHEBI:30413"/>
    </cofactor>
</comment>
<evidence type="ECO:0000256" key="9">
    <source>
        <dbReference type="RuleBase" id="RU000461"/>
    </source>
</evidence>
<evidence type="ECO:0000256" key="6">
    <source>
        <dbReference type="ARBA" id="ARBA00023004"/>
    </source>
</evidence>
<keyword evidence="7 9" id="KW-0503">Monooxygenase</keyword>
<dbReference type="InterPro" id="IPR001128">
    <property type="entry name" value="Cyt_P450"/>
</dbReference>
<dbReference type="InterPro" id="IPR050476">
    <property type="entry name" value="Insect_CytP450_Detox"/>
</dbReference>
<evidence type="ECO:0000256" key="7">
    <source>
        <dbReference type="ARBA" id="ARBA00023033"/>
    </source>
</evidence>
<dbReference type="GO" id="GO:0005506">
    <property type="term" value="F:iron ion binding"/>
    <property type="evidence" value="ECO:0007669"/>
    <property type="project" value="InterPro"/>
</dbReference>
<name>A0A818IFF6_9BILA</name>
<dbReference type="GO" id="GO:0004497">
    <property type="term" value="F:monooxygenase activity"/>
    <property type="evidence" value="ECO:0007669"/>
    <property type="project" value="UniProtKB-KW"/>
</dbReference>
<dbReference type="InterPro" id="IPR036396">
    <property type="entry name" value="Cyt_P450_sf"/>
</dbReference>
<keyword evidence="5 9" id="KW-0560">Oxidoreductase</keyword>
<evidence type="ECO:0000313" key="10">
    <source>
        <dbReference type="EMBL" id="CAF3525665.1"/>
    </source>
</evidence>
<reference evidence="10" key="1">
    <citation type="submission" date="2021-02" db="EMBL/GenBank/DDBJ databases">
        <authorList>
            <person name="Nowell W R."/>
        </authorList>
    </citation>
    <scope>NUCLEOTIDE SEQUENCE</scope>
</reference>
<sequence length="511" mass="58737">MLPVILCIVLVCGYVYLKQTYFTLRPELPGLSPHFLFGNLIQTGILSGRVSLPEALAAFKKRYGDIYQFWLGPSYNIIVNDITDVQHIFCHRNIYDQGDFFIEKASVLFPDGLICTKGVQFKRHAAVTYPLFRRGKFTPNLDLIIECVDQLLAKWRERPEGQVHTDIFQQFHKLMLAIFGFIAFDYDLQTLDEDHKTGSNELAEALEVINNAFQLVTYAPRWLSILYLKLSSRHQRAKKLVQQYLYRIIEQEMNESPELRAQRKRTSLIASLVGSISFDEKNEATKREEEKIGLSRQEVLNEMLLFLNAGSDTTATVITWFIHLVSKHPRVQEKIKAELIANDAASTLSLNHLYSLVYLDCAINEVLRFCPPVNGTLRTLTTDDRLPKSGIQLYKGDSVLIPFHNLSHDPRYWSIDPQQFYPERFLGEDKNHPTYALIPFGSGHRHCIGEDFARFKLKVIIARLMQQVTFGDGGPKLNAGGHSSQVTIVPKKSRRYIHNYLNNNEYFLFTI</sequence>
<dbReference type="PROSITE" id="PS00086">
    <property type="entry name" value="CYTOCHROME_P450"/>
    <property type="match status" value="1"/>
</dbReference>
<proteinExistence type="inferred from homology"/>
<evidence type="ECO:0000256" key="5">
    <source>
        <dbReference type="ARBA" id="ARBA00023002"/>
    </source>
</evidence>
<organism evidence="10 12">
    <name type="scientific">Rotaria socialis</name>
    <dbReference type="NCBI Taxonomy" id="392032"/>
    <lineage>
        <taxon>Eukaryota</taxon>
        <taxon>Metazoa</taxon>
        <taxon>Spiralia</taxon>
        <taxon>Gnathifera</taxon>
        <taxon>Rotifera</taxon>
        <taxon>Eurotatoria</taxon>
        <taxon>Bdelloidea</taxon>
        <taxon>Philodinida</taxon>
        <taxon>Philodinidae</taxon>
        <taxon>Rotaria</taxon>
    </lineage>
</organism>
<dbReference type="Pfam" id="PF00067">
    <property type="entry name" value="p450"/>
    <property type="match status" value="1"/>
</dbReference>
<dbReference type="Proteomes" id="UP000663872">
    <property type="component" value="Unassembled WGS sequence"/>
</dbReference>
<dbReference type="EMBL" id="CAJOBR010008021">
    <property type="protein sequence ID" value="CAF4872779.1"/>
    <property type="molecule type" value="Genomic_DNA"/>
</dbReference>
<dbReference type="CDD" id="cd00302">
    <property type="entry name" value="cytochrome_P450"/>
    <property type="match status" value="1"/>
</dbReference>
<keyword evidence="4 8" id="KW-0479">Metal-binding</keyword>
<keyword evidence="3 8" id="KW-0349">Heme</keyword>
<dbReference type="PRINTS" id="PR00463">
    <property type="entry name" value="EP450I"/>
</dbReference>
<dbReference type="InterPro" id="IPR017972">
    <property type="entry name" value="Cyt_P450_CS"/>
</dbReference>
<comment type="caution">
    <text evidence="10">The sequence shown here is derived from an EMBL/GenBank/DDBJ whole genome shotgun (WGS) entry which is preliminary data.</text>
</comment>
<protein>
    <recommendedName>
        <fullName evidence="13">Cytochrome P450</fullName>
    </recommendedName>
</protein>
<dbReference type="GO" id="GO:0020037">
    <property type="term" value="F:heme binding"/>
    <property type="evidence" value="ECO:0007669"/>
    <property type="project" value="InterPro"/>
</dbReference>
<dbReference type="AlphaFoldDB" id="A0A818IFF6"/>
<dbReference type="PRINTS" id="PR00385">
    <property type="entry name" value="P450"/>
</dbReference>
<dbReference type="PANTHER" id="PTHR24292:SF102">
    <property type="entry name" value="CYTOCHROME P450 FAMILY-RELATED"/>
    <property type="match status" value="1"/>
</dbReference>
<evidence type="ECO:0008006" key="13">
    <source>
        <dbReference type="Google" id="ProtNLM"/>
    </source>
</evidence>
<dbReference type="Gene3D" id="1.10.630.10">
    <property type="entry name" value="Cytochrome P450"/>
    <property type="match status" value="1"/>
</dbReference>
<accession>A0A818IFF6</accession>
<dbReference type="InterPro" id="IPR002401">
    <property type="entry name" value="Cyt_P450_E_grp-I"/>
</dbReference>
<evidence type="ECO:0000256" key="1">
    <source>
        <dbReference type="ARBA" id="ARBA00001971"/>
    </source>
</evidence>
<evidence type="ECO:0000313" key="11">
    <source>
        <dbReference type="EMBL" id="CAF4872779.1"/>
    </source>
</evidence>
<gene>
    <name evidence="10" type="ORF">GRG538_LOCUS18989</name>
    <name evidence="11" type="ORF">QYT958_LOCUS28771</name>
</gene>
<dbReference type="SUPFAM" id="SSF48264">
    <property type="entry name" value="Cytochrome P450"/>
    <property type="match status" value="1"/>
</dbReference>
<dbReference type="Proteomes" id="UP000663848">
    <property type="component" value="Unassembled WGS sequence"/>
</dbReference>
<comment type="similarity">
    <text evidence="2 9">Belongs to the cytochrome P450 family.</text>
</comment>
<evidence type="ECO:0000313" key="12">
    <source>
        <dbReference type="Proteomes" id="UP000663872"/>
    </source>
</evidence>
<evidence type="ECO:0000256" key="3">
    <source>
        <dbReference type="ARBA" id="ARBA00022617"/>
    </source>
</evidence>
<dbReference type="PANTHER" id="PTHR24292">
    <property type="entry name" value="CYTOCHROME P450"/>
    <property type="match status" value="1"/>
</dbReference>
<evidence type="ECO:0000256" key="4">
    <source>
        <dbReference type="ARBA" id="ARBA00022723"/>
    </source>
</evidence>
<keyword evidence="6 8" id="KW-0408">Iron</keyword>
<dbReference type="EMBL" id="CAJNYT010003093">
    <property type="protein sequence ID" value="CAF3525665.1"/>
    <property type="molecule type" value="Genomic_DNA"/>
</dbReference>
<feature type="binding site" description="axial binding residue" evidence="8">
    <location>
        <position position="447"/>
    </location>
    <ligand>
        <name>heme</name>
        <dbReference type="ChEBI" id="CHEBI:30413"/>
    </ligand>
    <ligandPart>
        <name>Fe</name>
        <dbReference type="ChEBI" id="CHEBI:18248"/>
    </ligandPart>
</feature>
<dbReference type="GO" id="GO:0016705">
    <property type="term" value="F:oxidoreductase activity, acting on paired donors, with incorporation or reduction of molecular oxygen"/>
    <property type="evidence" value="ECO:0007669"/>
    <property type="project" value="InterPro"/>
</dbReference>